<reference evidence="6 7" key="1">
    <citation type="submission" date="2019-09" db="EMBL/GenBank/DDBJ databases">
        <title>A chromosome-level genome assembly of the Chinese tupelo Nyssa sinensis.</title>
        <authorList>
            <person name="Yang X."/>
            <person name="Kang M."/>
            <person name="Yang Y."/>
            <person name="Xiong H."/>
            <person name="Wang M."/>
            <person name="Zhang Z."/>
            <person name="Wang Z."/>
            <person name="Wu H."/>
            <person name="Ma T."/>
            <person name="Liu J."/>
            <person name="Xi Z."/>
        </authorList>
    </citation>
    <scope>NUCLEOTIDE SEQUENCE [LARGE SCALE GENOMIC DNA]</scope>
    <source>
        <strain evidence="6">J267</strain>
        <tissue evidence="6">Leaf</tissue>
    </source>
</reference>
<dbReference type="CDD" id="cd10017">
    <property type="entry name" value="B3_DNA"/>
    <property type="match status" value="1"/>
</dbReference>
<keyword evidence="7" id="KW-1185">Reference proteome</keyword>
<keyword evidence="4" id="KW-0804">Transcription</keyword>
<organism evidence="6 7">
    <name type="scientific">Nyssa sinensis</name>
    <dbReference type="NCBI Taxonomy" id="561372"/>
    <lineage>
        <taxon>Eukaryota</taxon>
        <taxon>Viridiplantae</taxon>
        <taxon>Streptophyta</taxon>
        <taxon>Embryophyta</taxon>
        <taxon>Tracheophyta</taxon>
        <taxon>Spermatophyta</taxon>
        <taxon>Magnoliopsida</taxon>
        <taxon>eudicotyledons</taxon>
        <taxon>Gunneridae</taxon>
        <taxon>Pentapetalae</taxon>
        <taxon>asterids</taxon>
        <taxon>Cornales</taxon>
        <taxon>Nyssaceae</taxon>
        <taxon>Nyssa</taxon>
    </lineage>
</organism>
<evidence type="ECO:0000256" key="1">
    <source>
        <dbReference type="ARBA" id="ARBA00004123"/>
    </source>
</evidence>
<dbReference type="EMBL" id="CM018037">
    <property type="protein sequence ID" value="KAA8539289.1"/>
    <property type="molecule type" value="Genomic_DNA"/>
</dbReference>
<evidence type="ECO:0000256" key="3">
    <source>
        <dbReference type="ARBA" id="ARBA00023125"/>
    </source>
</evidence>
<proteinExistence type="predicted"/>
<dbReference type="Gene3D" id="2.40.330.10">
    <property type="entry name" value="DNA-binding pseudobarrel domain"/>
    <property type="match status" value="1"/>
</dbReference>
<comment type="subcellular location">
    <subcellularLocation>
        <location evidence="1">Nucleus</location>
    </subcellularLocation>
</comment>
<dbReference type="InterPro" id="IPR015300">
    <property type="entry name" value="DNA-bd_pseudobarrel_sf"/>
</dbReference>
<protein>
    <recommendedName>
        <fullName evidence="8">TF-B3 domain-containing protein</fullName>
    </recommendedName>
</protein>
<dbReference type="GO" id="GO:0005634">
    <property type="term" value="C:nucleus"/>
    <property type="evidence" value="ECO:0007669"/>
    <property type="project" value="UniProtKB-SubCell"/>
</dbReference>
<evidence type="ECO:0000256" key="5">
    <source>
        <dbReference type="ARBA" id="ARBA00023242"/>
    </source>
</evidence>
<sequence length="139" mass="16196">MLQGSHTRWIVLKLSVSVSSMEDRASLEVCFEKRLSETDVKGSLEIPRAANFLPPRDEVMHVRIQNGSVMQFRARSRRTGGRRYMTDQWRGFVGAACPRRGDILRYYHLVNTNVYLVELERPPPHLRLFGKDIYLEFIT</sequence>
<dbReference type="Proteomes" id="UP000325577">
    <property type="component" value="Linkage Group LG14"/>
</dbReference>
<keyword evidence="5" id="KW-0539">Nucleus</keyword>
<accession>A0A5J5B9J6</accession>
<dbReference type="SUPFAM" id="SSF101936">
    <property type="entry name" value="DNA-binding pseudobarrel domain"/>
    <property type="match status" value="1"/>
</dbReference>
<evidence type="ECO:0000256" key="4">
    <source>
        <dbReference type="ARBA" id="ARBA00023163"/>
    </source>
</evidence>
<dbReference type="OrthoDB" id="1820680at2759"/>
<gene>
    <name evidence="6" type="ORF">F0562_025981</name>
</gene>
<keyword evidence="3" id="KW-0238">DNA-binding</keyword>
<name>A0A5J5B9J6_9ASTE</name>
<evidence type="ECO:0000313" key="6">
    <source>
        <dbReference type="EMBL" id="KAA8539289.1"/>
    </source>
</evidence>
<keyword evidence="2" id="KW-0805">Transcription regulation</keyword>
<evidence type="ECO:0008006" key="8">
    <source>
        <dbReference type="Google" id="ProtNLM"/>
    </source>
</evidence>
<dbReference type="AlphaFoldDB" id="A0A5J5B9J6"/>
<evidence type="ECO:0000313" key="7">
    <source>
        <dbReference type="Proteomes" id="UP000325577"/>
    </source>
</evidence>
<dbReference type="GO" id="GO:0003677">
    <property type="term" value="F:DNA binding"/>
    <property type="evidence" value="ECO:0007669"/>
    <property type="project" value="UniProtKB-KW"/>
</dbReference>
<evidence type="ECO:0000256" key="2">
    <source>
        <dbReference type="ARBA" id="ARBA00023015"/>
    </source>
</evidence>
<dbReference type="InterPro" id="IPR003340">
    <property type="entry name" value="B3_DNA-bd"/>
</dbReference>